<dbReference type="STRING" id="1116229.S3E471"/>
<evidence type="ECO:0000313" key="4">
    <source>
        <dbReference type="EMBL" id="EPE33228.1"/>
    </source>
</evidence>
<evidence type="ECO:0000256" key="1">
    <source>
        <dbReference type="ARBA" id="ARBA00001946"/>
    </source>
</evidence>
<feature type="domain" description="Nudix hydrolase" evidence="3">
    <location>
        <begin position="23"/>
        <end position="154"/>
    </location>
</feature>
<proteinExistence type="predicted"/>
<dbReference type="PROSITE" id="PS51462">
    <property type="entry name" value="NUDIX"/>
    <property type="match status" value="1"/>
</dbReference>
<keyword evidence="5" id="KW-1185">Reference proteome</keyword>
<reference evidence="4 5" key="1">
    <citation type="journal article" date="2013" name="BMC Genomics">
        <title>Genomics-driven discovery of the pneumocandin biosynthetic gene cluster in the fungus Glarea lozoyensis.</title>
        <authorList>
            <person name="Chen L."/>
            <person name="Yue Q."/>
            <person name="Zhang X."/>
            <person name="Xiang M."/>
            <person name="Wang C."/>
            <person name="Li S."/>
            <person name="Che Y."/>
            <person name="Ortiz-Lopez F.J."/>
            <person name="Bills G.F."/>
            <person name="Liu X."/>
            <person name="An Z."/>
        </authorList>
    </citation>
    <scope>NUCLEOTIDE SEQUENCE [LARGE SCALE GENOMIC DNA]</scope>
    <source>
        <strain evidence="5">ATCC 20868 / MF5171</strain>
    </source>
</reference>
<accession>S3E471</accession>
<dbReference type="GeneID" id="19465294"/>
<dbReference type="InterPro" id="IPR015797">
    <property type="entry name" value="NUDIX_hydrolase-like_dom_sf"/>
</dbReference>
<dbReference type="Proteomes" id="UP000016922">
    <property type="component" value="Unassembled WGS sequence"/>
</dbReference>
<organism evidence="4 5">
    <name type="scientific">Glarea lozoyensis (strain ATCC 20868 / MF5171)</name>
    <dbReference type="NCBI Taxonomy" id="1116229"/>
    <lineage>
        <taxon>Eukaryota</taxon>
        <taxon>Fungi</taxon>
        <taxon>Dikarya</taxon>
        <taxon>Ascomycota</taxon>
        <taxon>Pezizomycotina</taxon>
        <taxon>Leotiomycetes</taxon>
        <taxon>Helotiales</taxon>
        <taxon>Helotiaceae</taxon>
        <taxon>Glarea</taxon>
    </lineage>
</organism>
<dbReference type="AlphaFoldDB" id="S3E471"/>
<dbReference type="EMBL" id="KE145358">
    <property type="protein sequence ID" value="EPE33228.1"/>
    <property type="molecule type" value="Genomic_DNA"/>
</dbReference>
<dbReference type="HOGENOM" id="CLU_106692_1_0_1"/>
<dbReference type="GO" id="GO:0016787">
    <property type="term" value="F:hydrolase activity"/>
    <property type="evidence" value="ECO:0007669"/>
    <property type="project" value="UniProtKB-KW"/>
</dbReference>
<gene>
    <name evidence="4" type="ORF">GLAREA_06240</name>
</gene>
<comment type="cofactor">
    <cofactor evidence="1">
        <name>Mg(2+)</name>
        <dbReference type="ChEBI" id="CHEBI:18420"/>
    </cofactor>
</comment>
<dbReference type="PANTHER" id="PTHR43046:SF14">
    <property type="entry name" value="MUTT_NUDIX FAMILY PROTEIN"/>
    <property type="match status" value="1"/>
</dbReference>
<sequence length="165" mass="18527">MADISSIQQAKTIGSQNKDIRYEERKAVRLIISNSQNQIIIIHVQKGNYYKLPGGGIEDDEDHALAGEREALEETGCKISVGNFLGATEEWRNDLHQLSYCYNAKVIEDTGVLELTELEIGEGLTHQWVDVGAVVNMMKACVPTSELGNFIKKRDLHFVEKFMKS</sequence>
<dbReference type="OrthoDB" id="2011998at2759"/>
<dbReference type="eggNOG" id="ENOG502SR0B">
    <property type="taxonomic scope" value="Eukaryota"/>
</dbReference>
<dbReference type="PANTHER" id="PTHR43046">
    <property type="entry name" value="GDP-MANNOSE MANNOSYL HYDROLASE"/>
    <property type="match status" value="1"/>
</dbReference>
<dbReference type="Gene3D" id="3.90.79.10">
    <property type="entry name" value="Nucleoside Triphosphate Pyrophosphohydrolase"/>
    <property type="match status" value="1"/>
</dbReference>
<dbReference type="KEGG" id="glz:GLAREA_06240"/>
<dbReference type="InterPro" id="IPR000086">
    <property type="entry name" value="NUDIX_hydrolase_dom"/>
</dbReference>
<dbReference type="SUPFAM" id="SSF55811">
    <property type="entry name" value="Nudix"/>
    <property type="match status" value="1"/>
</dbReference>
<protein>
    <submittedName>
        <fullName evidence="4">Nudix</fullName>
    </submittedName>
</protein>
<evidence type="ECO:0000313" key="5">
    <source>
        <dbReference type="Proteomes" id="UP000016922"/>
    </source>
</evidence>
<name>S3E471_GLAL2</name>
<evidence type="ECO:0000256" key="2">
    <source>
        <dbReference type="ARBA" id="ARBA00022801"/>
    </source>
</evidence>
<keyword evidence="2" id="KW-0378">Hydrolase</keyword>
<dbReference type="RefSeq" id="XP_008079845.1">
    <property type="nucleotide sequence ID" value="XM_008081654.1"/>
</dbReference>
<dbReference type="OMA" id="FRPWYKD"/>
<dbReference type="Pfam" id="PF00293">
    <property type="entry name" value="NUDIX"/>
    <property type="match status" value="1"/>
</dbReference>
<evidence type="ECO:0000259" key="3">
    <source>
        <dbReference type="PROSITE" id="PS51462"/>
    </source>
</evidence>